<keyword evidence="3 5" id="KW-0560">Oxidoreductase</keyword>
<dbReference type="InterPro" id="IPR000627">
    <property type="entry name" value="Intradiol_dOase_C"/>
</dbReference>
<reference evidence="5" key="1">
    <citation type="submission" date="2022-06" db="EMBL/GenBank/DDBJ databases">
        <title>Limimaricola sediminis sp. nov., isolated from an intertidal sediment.</title>
        <authorList>
            <person name="Shao X."/>
        </authorList>
    </citation>
    <scope>NUCLEOTIDE SEQUENCE</scope>
    <source>
        <strain evidence="5">ASW11-118</strain>
    </source>
</reference>
<evidence type="ECO:0000313" key="5">
    <source>
        <dbReference type="EMBL" id="MCP1170647.1"/>
    </source>
</evidence>
<proteinExistence type="inferred from homology"/>
<accession>A0A9X2FRK2</accession>
<comment type="caution">
    <text evidence="5">The sequence shown here is derived from an EMBL/GenBank/DDBJ whole genome shotgun (WGS) entry which is preliminary data.</text>
</comment>
<dbReference type="PANTHER" id="PTHR33711">
    <property type="entry name" value="DIOXYGENASE, PUTATIVE (AFU_ORTHOLOGUE AFUA_2G02910)-RELATED"/>
    <property type="match status" value="1"/>
</dbReference>
<dbReference type="EC" id="1.13.11.3" evidence="5"/>
<name>A0A9X2FRK2_9RHOB</name>
<dbReference type="AlphaFoldDB" id="A0A9X2FRK2"/>
<dbReference type="InterPro" id="IPR015889">
    <property type="entry name" value="Intradiol_dOase_core"/>
</dbReference>
<evidence type="ECO:0000256" key="3">
    <source>
        <dbReference type="ARBA" id="ARBA00023002"/>
    </source>
</evidence>
<dbReference type="NCBIfam" id="TIGR02423">
    <property type="entry name" value="protocat_alph"/>
    <property type="match status" value="1"/>
</dbReference>
<keyword evidence="6" id="KW-1185">Reference proteome</keyword>
<dbReference type="RefSeq" id="WP_253335366.1">
    <property type="nucleotide sequence ID" value="NZ_JAMYXC010000321.1"/>
</dbReference>
<dbReference type="Pfam" id="PF00775">
    <property type="entry name" value="Dioxygenase_C"/>
    <property type="match status" value="1"/>
</dbReference>
<dbReference type="PANTHER" id="PTHR33711:SF9">
    <property type="entry name" value="PROTOCATECHUATE 3,4-DIOXYGENASE ALPHA CHAIN"/>
    <property type="match status" value="1"/>
</dbReference>
<evidence type="ECO:0000259" key="4">
    <source>
        <dbReference type="PROSITE" id="PS00083"/>
    </source>
</evidence>
<dbReference type="SUPFAM" id="SSF49482">
    <property type="entry name" value="Aromatic compound dioxygenase"/>
    <property type="match status" value="1"/>
</dbReference>
<gene>
    <name evidence="5" type="primary">pcaG</name>
    <name evidence="5" type="ORF">NHG85_19265</name>
</gene>
<sequence length="200" mass="22112">MQRIERLKESPSQTAGPYVHIGALPNFAEIEGVYDEDLGHRMITGEAKGERITIRGTVFDGTGAALRDAMVEIWQADAQGRYPGQDGADPAFAGWGRQAGDMETGEFAFETVKPGPVAFRDGRLMAPHVSVWIVARGINLGLQTRLYFADEAETNATDPILARIEHRDRIGTLMARPEGDGVYRFDIRLQGEDETIFFDI</sequence>
<dbReference type="GO" id="GO:0008199">
    <property type="term" value="F:ferric iron binding"/>
    <property type="evidence" value="ECO:0007669"/>
    <property type="project" value="InterPro"/>
</dbReference>
<dbReference type="EMBL" id="JAMYXC010000321">
    <property type="protein sequence ID" value="MCP1170647.1"/>
    <property type="molecule type" value="Genomic_DNA"/>
</dbReference>
<feature type="domain" description="Intradiol ring-cleavage dioxygenases" evidence="4">
    <location>
        <begin position="54"/>
        <end position="82"/>
    </location>
</feature>
<comment type="similarity">
    <text evidence="1">Belongs to the intradiol ring-cleavage dioxygenase family.</text>
</comment>
<dbReference type="GO" id="GO:0018578">
    <property type="term" value="F:protocatechuate 3,4-dioxygenase activity"/>
    <property type="evidence" value="ECO:0007669"/>
    <property type="project" value="UniProtKB-EC"/>
</dbReference>
<protein>
    <submittedName>
        <fullName evidence="5">Protocatechuate 3,4-dioxygenase subunit alpha</fullName>
        <ecNumber evidence="5">1.13.11.3</ecNumber>
    </submittedName>
</protein>
<evidence type="ECO:0000313" key="6">
    <source>
        <dbReference type="Proteomes" id="UP001139477"/>
    </source>
</evidence>
<evidence type="ECO:0000256" key="1">
    <source>
        <dbReference type="ARBA" id="ARBA00007825"/>
    </source>
</evidence>
<dbReference type="Proteomes" id="UP001139477">
    <property type="component" value="Unassembled WGS sequence"/>
</dbReference>
<dbReference type="Gene3D" id="2.60.130.10">
    <property type="entry name" value="Aromatic compound dioxygenase"/>
    <property type="match status" value="1"/>
</dbReference>
<dbReference type="PROSITE" id="PS00083">
    <property type="entry name" value="INTRADIOL_DIOXYGENAS"/>
    <property type="match status" value="1"/>
</dbReference>
<keyword evidence="2" id="KW-0223">Dioxygenase</keyword>
<dbReference type="InterPro" id="IPR050770">
    <property type="entry name" value="Intradiol_RC_Dioxygenase"/>
</dbReference>
<organism evidence="5 6">
    <name type="scientific">Limimaricola litoreus</name>
    <dbReference type="NCBI Taxonomy" id="2955316"/>
    <lineage>
        <taxon>Bacteria</taxon>
        <taxon>Pseudomonadati</taxon>
        <taxon>Pseudomonadota</taxon>
        <taxon>Alphaproteobacteria</taxon>
        <taxon>Rhodobacterales</taxon>
        <taxon>Paracoccaceae</taxon>
        <taxon>Limimaricola</taxon>
    </lineage>
</organism>
<evidence type="ECO:0000256" key="2">
    <source>
        <dbReference type="ARBA" id="ARBA00022964"/>
    </source>
</evidence>
<dbReference type="CDD" id="cd03463">
    <property type="entry name" value="3_4-PCD_alpha"/>
    <property type="match status" value="1"/>
</dbReference>
<dbReference type="InterPro" id="IPR012786">
    <property type="entry name" value="Protocat_dOase_a"/>
</dbReference>